<dbReference type="SUPFAM" id="SSF51556">
    <property type="entry name" value="Metallo-dependent hydrolases"/>
    <property type="match status" value="1"/>
</dbReference>
<dbReference type="Pfam" id="PF01244">
    <property type="entry name" value="Peptidase_M19"/>
    <property type="match status" value="1"/>
</dbReference>
<reference evidence="1" key="1">
    <citation type="submission" date="2018-05" db="EMBL/GenBank/DDBJ databases">
        <authorList>
            <person name="Lanie J.A."/>
            <person name="Ng W.-L."/>
            <person name="Kazmierczak K.M."/>
            <person name="Andrzejewski T.M."/>
            <person name="Davidsen T.M."/>
            <person name="Wayne K.J."/>
            <person name="Tettelin H."/>
            <person name="Glass J.I."/>
            <person name="Rusch D."/>
            <person name="Podicherti R."/>
            <person name="Tsui H.-C.T."/>
            <person name="Winkler M.E."/>
        </authorList>
    </citation>
    <scope>NUCLEOTIDE SEQUENCE</scope>
</reference>
<dbReference type="PANTHER" id="PTHR10443:SF12">
    <property type="entry name" value="DIPEPTIDASE"/>
    <property type="match status" value="1"/>
</dbReference>
<evidence type="ECO:0008006" key="2">
    <source>
        <dbReference type="Google" id="ProtNLM"/>
    </source>
</evidence>
<organism evidence="1">
    <name type="scientific">marine metagenome</name>
    <dbReference type="NCBI Taxonomy" id="408172"/>
    <lineage>
        <taxon>unclassified sequences</taxon>
        <taxon>metagenomes</taxon>
        <taxon>ecological metagenomes</taxon>
    </lineage>
</organism>
<dbReference type="AlphaFoldDB" id="A0A381NM82"/>
<accession>A0A381NM82</accession>
<dbReference type="PANTHER" id="PTHR10443">
    <property type="entry name" value="MICROSOMAL DIPEPTIDASE"/>
    <property type="match status" value="1"/>
</dbReference>
<dbReference type="GO" id="GO:0070573">
    <property type="term" value="F:metallodipeptidase activity"/>
    <property type="evidence" value="ECO:0007669"/>
    <property type="project" value="InterPro"/>
</dbReference>
<dbReference type="Gene3D" id="3.20.20.140">
    <property type="entry name" value="Metal-dependent hydrolases"/>
    <property type="match status" value="1"/>
</dbReference>
<proteinExistence type="predicted"/>
<protein>
    <recommendedName>
        <fullName evidence="2">Peptidase M19</fullName>
    </recommendedName>
</protein>
<evidence type="ECO:0000313" key="1">
    <source>
        <dbReference type="EMBL" id="SUZ54948.1"/>
    </source>
</evidence>
<dbReference type="InterPro" id="IPR008257">
    <property type="entry name" value="Pept_M19"/>
</dbReference>
<gene>
    <name evidence="1" type="ORF">METZ01_LOCUS7802</name>
</gene>
<name>A0A381NM82_9ZZZZ</name>
<dbReference type="InterPro" id="IPR032466">
    <property type="entry name" value="Metal_Hydrolase"/>
</dbReference>
<dbReference type="GO" id="GO:0006508">
    <property type="term" value="P:proteolysis"/>
    <property type="evidence" value="ECO:0007669"/>
    <property type="project" value="InterPro"/>
</dbReference>
<dbReference type="EMBL" id="UINC01000419">
    <property type="protein sequence ID" value="SUZ54948.1"/>
    <property type="molecule type" value="Genomic_DNA"/>
</dbReference>
<dbReference type="PROSITE" id="PS51365">
    <property type="entry name" value="RENAL_DIPEPTIDASE_2"/>
    <property type="match status" value="1"/>
</dbReference>
<feature type="non-terminal residue" evidence="1">
    <location>
        <position position="1"/>
    </location>
</feature>
<sequence>WDLEKLQTFIDRGVRQIQLADGNRNFLVDSCWEPTNAGLSQYGYRVIEAFNDQGVIVDLSHVGDRSSLDVILASTKPVIYSHSGCLALCPHPRNVSDRNIRMLAEKGGVFGVYNQSGWLTKDPTISIDHFIDHVEHVINLGGEDSVAVGTDQDVVDMTAMRPTEVEDHNRSFARRRQQYPELTWEIKHMRVPELSHPQRLLHLVPALQRRGYSTGRIEKIIGGNYARLFREVVG</sequence>